<dbReference type="Proteomes" id="UP001301958">
    <property type="component" value="Unassembled WGS sequence"/>
</dbReference>
<reference evidence="1" key="1">
    <citation type="journal article" date="2023" name="Mol. Phylogenet. Evol.">
        <title>Genome-scale phylogeny and comparative genomics of the fungal order Sordariales.</title>
        <authorList>
            <person name="Hensen N."/>
            <person name="Bonometti L."/>
            <person name="Westerberg I."/>
            <person name="Brannstrom I.O."/>
            <person name="Guillou S."/>
            <person name="Cros-Aarteil S."/>
            <person name="Calhoun S."/>
            <person name="Haridas S."/>
            <person name="Kuo A."/>
            <person name="Mondo S."/>
            <person name="Pangilinan J."/>
            <person name="Riley R."/>
            <person name="LaButti K."/>
            <person name="Andreopoulos B."/>
            <person name="Lipzen A."/>
            <person name="Chen C."/>
            <person name="Yan M."/>
            <person name="Daum C."/>
            <person name="Ng V."/>
            <person name="Clum A."/>
            <person name="Steindorff A."/>
            <person name="Ohm R.A."/>
            <person name="Martin F."/>
            <person name="Silar P."/>
            <person name="Natvig D.O."/>
            <person name="Lalanne C."/>
            <person name="Gautier V."/>
            <person name="Ament-Velasquez S.L."/>
            <person name="Kruys A."/>
            <person name="Hutchinson M.I."/>
            <person name="Powell A.J."/>
            <person name="Barry K."/>
            <person name="Miller A.N."/>
            <person name="Grigoriev I.V."/>
            <person name="Debuchy R."/>
            <person name="Gladieux P."/>
            <person name="Hiltunen Thoren M."/>
            <person name="Johannesson H."/>
        </authorList>
    </citation>
    <scope>NUCLEOTIDE SEQUENCE</scope>
    <source>
        <strain evidence="1">CBS 990.96</strain>
    </source>
</reference>
<evidence type="ECO:0000313" key="1">
    <source>
        <dbReference type="EMBL" id="KAK4226828.1"/>
    </source>
</evidence>
<gene>
    <name evidence="1" type="ORF">QBC38DRAFT_215945</name>
</gene>
<organism evidence="1 2">
    <name type="scientific">Podospora fimiseda</name>
    <dbReference type="NCBI Taxonomy" id="252190"/>
    <lineage>
        <taxon>Eukaryota</taxon>
        <taxon>Fungi</taxon>
        <taxon>Dikarya</taxon>
        <taxon>Ascomycota</taxon>
        <taxon>Pezizomycotina</taxon>
        <taxon>Sordariomycetes</taxon>
        <taxon>Sordariomycetidae</taxon>
        <taxon>Sordariales</taxon>
        <taxon>Podosporaceae</taxon>
        <taxon>Podospora</taxon>
    </lineage>
</organism>
<protein>
    <submittedName>
        <fullName evidence="1">Uncharacterized protein</fullName>
    </submittedName>
</protein>
<accession>A0AAN7BNY2</accession>
<proteinExistence type="predicted"/>
<keyword evidence="2" id="KW-1185">Reference proteome</keyword>
<evidence type="ECO:0000313" key="2">
    <source>
        <dbReference type="Proteomes" id="UP001301958"/>
    </source>
</evidence>
<comment type="caution">
    <text evidence="1">The sequence shown here is derived from an EMBL/GenBank/DDBJ whole genome shotgun (WGS) entry which is preliminary data.</text>
</comment>
<reference evidence="1" key="2">
    <citation type="submission" date="2023-05" db="EMBL/GenBank/DDBJ databases">
        <authorList>
            <consortium name="Lawrence Berkeley National Laboratory"/>
            <person name="Steindorff A."/>
            <person name="Hensen N."/>
            <person name="Bonometti L."/>
            <person name="Westerberg I."/>
            <person name="Brannstrom I.O."/>
            <person name="Guillou S."/>
            <person name="Cros-Aarteil S."/>
            <person name="Calhoun S."/>
            <person name="Haridas S."/>
            <person name="Kuo A."/>
            <person name="Mondo S."/>
            <person name="Pangilinan J."/>
            <person name="Riley R."/>
            <person name="Labutti K."/>
            <person name="Andreopoulos B."/>
            <person name="Lipzen A."/>
            <person name="Chen C."/>
            <person name="Yanf M."/>
            <person name="Daum C."/>
            <person name="Ng V."/>
            <person name="Clum A."/>
            <person name="Ohm R."/>
            <person name="Martin F."/>
            <person name="Silar P."/>
            <person name="Natvig D."/>
            <person name="Lalanne C."/>
            <person name="Gautier V."/>
            <person name="Ament-Velasquez S.L."/>
            <person name="Kruys A."/>
            <person name="Hutchinson M.I."/>
            <person name="Powell A.J."/>
            <person name="Barry K."/>
            <person name="Miller A.N."/>
            <person name="Grigoriev I.V."/>
            <person name="Debuchy R."/>
            <person name="Gladieux P."/>
            <person name="Thoren M.H."/>
            <person name="Johannesson H."/>
        </authorList>
    </citation>
    <scope>NUCLEOTIDE SEQUENCE</scope>
    <source>
        <strain evidence="1">CBS 990.96</strain>
    </source>
</reference>
<dbReference type="EMBL" id="MU865341">
    <property type="protein sequence ID" value="KAK4226828.1"/>
    <property type="molecule type" value="Genomic_DNA"/>
</dbReference>
<sequence length="104" mass="11225">MSPRPGLYSTFKSIAGEVENKDSPLTPFLDASATSFWTSDQIKDSASCFGIRLSRNLKLEVRDGPTQLKRSLGKLSFFFFSKNLGGASSTLPSLQGSQFSLGPA</sequence>
<dbReference type="AlphaFoldDB" id="A0AAN7BNY2"/>
<name>A0AAN7BNY2_9PEZI</name>